<feature type="region of interest" description="Disordered" evidence="1">
    <location>
        <begin position="159"/>
        <end position="179"/>
    </location>
</feature>
<reference evidence="2" key="2">
    <citation type="submission" date="2016-06" db="EMBL/GenBank/DDBJ databases">
        <title>The genome of a short-lived fish provides insights into sex chromosome evolution and the genetic control of aging.</title>
        <authorList>
            <person name="Reichwald K."/>
            <person name="Felder M."/>
            <person name="Petzold A."/>
            <person name="Koch P."/>
            <person name="Groth M."/>
            <person name="Platzer M."/>
        </authorList>
    </citation>
    <scope>NUCLEOTIDE SEQUENCE</scope>
    <source>
        <tissue evidence="2">Brain</tissue>
    </source>
</reference>
<dbReference type="EMBL" id="HADW01017944">
    <property type="protein sequence ID" value="SBP19344.1"/>
    <property type="molecule type" value="Transcribed_RNA"/>
</dbReference>
<dbReference type="PANTHER" id="PTHR16434">
    <property type="entry name" value="EWING'S TUMOR-ASSOCIATED ANTIGEN 1 ETAA1"/>
    <property type="match status" value="1"/>
</dbReference>
<organism evidence="2">
    <name type="scientific">Iconisemion striatum</name>
    <dbReference type="NCBI Taxonomy" id="60296"/>
    <lineage>
        <taxon>Eukaryota</taxon>
        <taxon>Metazoa</taxon>
        <taxon>Chordata</taxon>
        <taxon>Craniata</taxon>
        <taxon>Vertebrata</taxon>
        <taxon>Euteleostomi</taxon>
        <taxon>Actinopterygii</taxon>
        <taxon>Neopterygii</taxon>
        <taxon>Teleostei</taxon>
        <taxon>Neoteleostei</taxon>
        <taxon>Acanthomorphata</taxon>
        <taxon>Ovalentaria</taxon>
        <taxon>Atherinomorphae</taxon>
        <taxon>Cyprinodontiformes</taxon>
        <taxon>Nothobranchiidae</taxon>
        <taxon>Iconisemion</taxon>
    </lineage>
</organism>
<feature type="region of interest" description="Disordered" evidence="1">
    <location>
        <begin position="26"/>
        <end position="47"/>
    </location>
</feature>
<feature type="compositionally biased region" description="Basic and acidic residues" evidence="1">
    <location>
        <begin position="159"/>
        <end position="168"/>
    </location>
</feature>
<dbReference type="InterPro" id="IPR029406">
    <property type="entry name" value="ETAA1"/>
</dbReference>
<protein>
    <submittedName>
        <fullName evidence="2">Ewing tumor-associated antigen 1</fullName>
    </submittedName>
</protein>
<reference evidence="2" key="1">
    <citation type="submission" date="2016-05" db="EMBL/GenBank/DDBJ databases">
        <authorList>
            <person name="Lavstsen T."/>
            <person name="Jespersen J.S."/>
        </authorList>
    </citation>
    <scope>NUCLEOTIDE SEQUENCE</scope>
    <source>
        <tissue evidence="2">Brain</tissue>
    </source>
</reference>
<dbReference type="GO" id="GO:0043539">
    <property type="term" value="F:protein serine/threonine kinase activator activity"/>
    <property type="evidence" value="ECO:0007669"/>
    <property type="project" value="TreeGrafter"/>
</dbReference>
<sequence>MSGSARNPEFSELWRNYFCKVELNKSQDRKTEPKIPGITSPTCHDLLSPRLRGSSRYPGFNNGDSPDVEASQDIIWDSTSPTQTGSGHRNTRVVEISDLVNRIIPKNIKQKRTESSFFHWIDDGTITCTPEIPKSRVRKRSSRQSNVEDLMKLAKQFDKNMQQDDETSKQLSGDNKLPETVHSTEAKLITSSLNNVKDLKCPSSSDRVEAELHALFDCSTQGVSGRLSEGSVCSQEIKSQTVTLSSAKGQLSDKSGSAVRPVEQKETNHHSTNNCADFDDDWDNDDLLNDSFVLALTQNPDVNPKNTLQSGSQTNTDFTFVSKQLTKTDSAHKPEDKICKISCNALQELCPKPKTTNRSTFQLESNLHFKPKFSKEGSKFNFTVIQPKSKMTGENPTGLESLPTSHHKFSNGQVRASAFKDHLWDDGDDDALLYQICDSVEQISNSQPKKVCPNNGREKQEMTVDVQQKTTKPLTVDTTTWSNHSGFSANRRSSGAFVRSNSLPGTSCGTDYQGWNLPMKDAHSKLGMSQSFPESHVSLGTFNQSKDFSGTFQAGSKSVEVRPNTSMAREPPNPKSHHATFKKNVSDSAIIGSKVFVTTGKCSAAEIERKKQDALARRRLRMQNTSKP</sequence>
<evidence type="ECO:0000313" key="2">
    <source>
        <dbReference type="EMBL" id="SBP19344.1"/>
    </source>
</evidence>
<feature type="compositionally biased region" description="Polar residues" evidence="1">
    <location>
        <begin position="244"/>
        <end position="255"/>
    </location>
</feature>
<dbReference type="GO" id="GO:2000001">
    <property type="term" value="P:regulation of DNA damage checkpoint"/>
    <property type="evidence" value="ECO:0007669"/>
    <property type="project" value="TreeGrafter"/>
</dbReference>
<dbReference type="GO" id="GO:0043596">
    <property type="term" value="C:nuclear replication fork"/>
    <property type="evidence" value="ECO:0007669"/>
    <property type="project" value="TreeGrafter"/>
</dbReference>
<dbReference type="PANTHER" id="PTHR16434:SF3">
    <property type="entry name" value="EWING'S TUMOR-ASSOCIATED ANTIGEN 1"/>
    <property type="match status" value="1"/>
</dbReference>
<feature type="region of interest" description="Disordered" evidence="1">
    <location>
        <begin position="244"/>
        <end position="274"/>
    </location>
</feature>
<accession>A0A1A7XNC1</accession>
<dbReference type="Pfam" id="PF15350">
    <property type="entry name" value="ETAA1"/>
    <property type="match status" value="1"/>
</dbReference>
<name>A0A1A7XNC1_9TELE</name>
<gene>
    <name evidence="2" type="primary">ETAA1</name>
</gene>
<feature type="region of interest" description="Disordered" evidence="1">
    <location>
        <begin position="446"/>
        <end position="469"/>
    </location>
</feature>
<evidence type="ECO:0000256" key="1">
    <source>
        <dbReference type="SAM" id="MobiDB-lite"/>
    </source>
</evidence>
<dbReference type="GO" id="GO:0006974">
    <property type="term" value="P:DNA damage response"/>
    <property type="evidence" value="ECO:0007669"/>
    <property type="project" value="TreeGrafter"/>
</dbReference>
<proteinExistence type="predicted"/>
<dbReference type="AlphaFoldDB" id="A0A1A7XNC1"/>
<dbReference type="GO" id="GO:0031297">
    <property type="term" value="P:replication fork processing"/>
    <property type="evidence" value="ECO:0007669"/>
    <property type="project" value="TreeGrafter"/>
</dbReference>